<name>A0ABR7V3Y8_9FLAO</name>
<accession>A0ABR7V3Y8</accession>
<comment type="caution">
    <text evidence="1">The sequence shown here is derived from an EMBL/GenBank/DDBJ whole genome shotgun (WGS) entry which is preliminary data.</text>
</comment>
<reference evidence="1" key="1">
    <citation type="submission" date="2020-05" db="EMBL/GenBank/DDBJ databases">
        <title>The draft genome sequence of Maribacter sp. ANRC-HE7.</title>
        <authorList>
            <person name="Mu L."/>
        </authorList>
    </citation>
    <scope>NUCLEOTIDE SEQUENCE</scope>
    <source>
        <strain evidence="1">ANRC-HE7</strain>
    </source>
</reference>
<dbReference type="RefSeq" id="WP_188244969.1">
    <property type="nucleotide sequence ID" value="NZ_JABTCF010000012.1"/>
</dbReference>
<gene>
    <name evidence="1" type="ORF">HPE56_17095</name>
</gene>
<protein>
    <submittedName>
        <fullName evidence="1">Uncharacterized protein</fullName>
    </submittedName>
</protein>
<dbReference type="Proteomes" id="UP001166021">
    <property type="component" value="Unassembled WGS sequence"/>
</dbReference>
<proteinExistence type="predicted"/>
<sequence length="91" mass="10539">MKEKLLNSRIEAKPNEIKKAIIYDIALGQRTHACPFSFEFNGKEAKSIKSTKIKYLKKLNIGDTILIKVSKDCKYMNKIHNLFPNKNELKI</sequence>
<evidence type="ECO:0000313" key="1">
    <source>
        <dbReference type="EMBL" id="MBD0779520.1"/>
    </source>
</evidence>
<evidence type="ECO:0000313" key="2">
    <source>
        <dbReference type="Proteomes" id="UP001166021"/>
    </source>
</evidence>
<keyword evidence="2" id="KW-1185">Reference proteome</keyword>
<organism evidence="1 2">
    <name type="scientific">Maribacter aquimaris</name>
    <dbReference type="NCBI Taxonomy" id="2737171"/>
    <lineage>
        <taxon>Bacteria</taxon>
        <taxon>Pseudomonadati</taxon>
        <taxon>Bacteroidota</taxon>
        <taxon>Flavobacteriia</taxon>
        <taxon>Flavobacteriales</taxon>
        <taxon>Flavobacteriaceae</taxon>
        <taxon>Maribacter</taxon>
    </lineage>
</organism>
<dbReference type="EMBL" id="JABTCF010000012">
    <property type="protein sequence ID" value="MBD0779520.1"/>
    <property type="molecule type" value="Genomic_DNA"/>
</dbReference>